<evidence type="ECO:0000313" key="2">
    <source>
        <dbReference type="Proteomes" id="UP000831701"/>
    </source>
</evidence>
<dbReference type="EMBL" id="CM041536">
    <property type="protein sequence ID" value="KAI3371599.1"/>
    <property type="molecule type" value="Genomic_DNA"/>
</dbReference>
<sequence length="1073" mass="121152">MVQRRGKGVVPGDRNSILSSGWKWCPEAEVGFRVCSEQHGGDVLCGKTGPHLPAVVLASSRTAAGAGIGGSNLSVFYELLAFLPQTSRPEAFPHPHRLPAEGNRLGTSRPCSQKFGPGVGTLPQLEPPVVQVVVSNAKNQHQQSDNILPQIANKGGQNNYQTHPEERPKPTQQFAMRFGTAMDKVSVSRNSKIFGNKLEKDKSYEGQRLPMSPIEALKNFQDRLTEFEQEEIMDYAEIWFMGLGSQKIEGSQGAPQNSGYDDEHGSYIRVLHDHIGYRFEVLEVIGKGSFGQVLKCLDHKNNELVAIKMIRNKKRFHHQALVELKILDVIKRKDKDNLHNVIHMKEYFYFRNHLCISFELLGVNLYELIKKNNFQGFSLALIRRFTHALLRCLQMLHREKIIHCDLKPENILLSQRGPGNIKVVDFGSSCYEQQRVYTYIQSRFYRSPEVILGHPYSMAIDMWSLGCILAELYTGYPLFPGESEVEQIACIMEILGMPPNDFVQSASRRRLFFDSKGNPRNITNSKGKKRRPNSKELSAALKTNDPLFLDFIKRCLTWDPTKRMTPDEGLQHEWILEGNFNKVRPRTKPTVKKASDGSTSTENSSEHSLRKQANSKPAEKVSSEGSTTDKLKRDSSDAGTKMAPAERLRPIGASAEEEVCENEGKLSSDTKQQEGGGERPVHIIIKPQEEVGTHYFYKGSKRCLLSSPLIGSCSPAVLSAASVSSVQQRKLHHAVIPKGKGGRSSSSGIAATVFGATGFLGRYVVNRLGRIGSQIIIPHRCDQYDLMYLRPMGDLGQIIFMEWDARNKDSIKRALEHSNVVINLVGREWETRNYRFEDVFVTIPQNIAKAAREAGITKFVHMSHLNADIRSPSKYLRNKAVGETAVRDEFPDAIIMKPSEMFGREDRFFNHYANMRWFGSAVPLISMGKNTVKQPVHVADVAKAIVNAIRDPDANGKTYALVGPNRYLLYDLVKYIYAVAHRRFVPYPLPRPLYHLVAQFFAKNPFEPWITPDKVERFHTTDMKYPGLPGLEDLGITPYTVEQKAIEILRRHRRFRYLDADLDETKPAKTVDY</sequence>
<comment type="caution">
    <text evidence="1">The sequence shown here is derived from an EMBL/GenBank/DDBJ whole genome shotgun (WGS) entry which is preliminary data.</text>
</comment>
<name>A0ACB8WUW0_9TELE</name>
<reference evidence="1" key="1">
    <citation type="submission" date="2022-04" db="EMBL/GenBank/DDBJ databases">
        <title>Jade perch genome.</title>
        <authorList>
            <person name="Chao B."/>
        </authorList>
    </citation>
    <scope>NUCLEOTIDE SEQUENCE</scope>
    <source>
        <strain evidence="1">CB-2022</strain>
    </source>
</reference>
<accession>A0ACB8WUW0</accession>
<protein>
    <submittedName>
        <fullName evidence="1">Uncharacterized protein</fullName>
    </submittedName>
</protein>
<dbReference type="Proteomes" id="UP000831701">
    <property type="component" value="Chromosome 6"/>
</dbReference>
<keyword evidence="2" id="KW-1185">Reference proteome</keyword>
<proteinExistence type="predicted"/>
<evidence type="ECO:0000313" key="1">
    <source>
        <dbReference type="EMBL" id="KAI3371599.1"/>
    </source>
</evidence>
<organism evidence="1 2">
    <name type="scientific">Scortum barcoo</name>
    <name type="common">barcoo grunter</name>
    <dbReference type="NCBI Taxonomy" id="214431"/>
    <lineage>
        <taxon>Eukaryota</taxon>
        <taxon>Metazoa</taxon>
        <taxon>Chordata</taxon>
        <taxon>Craniata</taxon>
        <taxon>Vertebrata</taxon>
        <taxon>Euteleostomi</taxon>
        <taxon>Actinopterygii</taxon>
        <taxon>Neopterygii</taxon>
        <taxon>Teleostei</taxon>
        <taxon>Neoteleostei</taxon>
        <taxon>Acanthomorphata</taxon>
        <taxon>Eupercaria</taxon>
        <taxon>Centrarchiformes</taxon>
        <taxon>Terapontoidei</taxon>
        <taxon>Terapontidae</taxon>
        <taxon>Scortum</taxon>
    </lineage>
</organism>
<gene>
    <name evidence="1" type="ORF">L3Q82_024159</name>
</gene>